<dbReference type="EMBL" id="JAPIVE010000004">
    <property type="protein sequence ID" value="MCX2525218.1"/>
    <property type="molecule type" value="Genomic_DNA"/>
</dbReference>
<dbReference type="SUPFAM" id="SSF56042">
    <property type="entry name" value="PurM C-terminal domain-like"/>
    <property type="match status" value="1"/>
</dbReference>
<keyword evidence="2 9" id="KW-0808">Transferase</keyword>
<dbReference type="FunFam" id="3.30.1330.10:FF:000003">
    <property type="entry name" value="Selenide, water dikinase"/>
    <property type="match status" value="1"/>
</dbReference>
<dbReference type="SUPFAM" id="SSF55326">
    <property type="entry name" value="PurM N-terminal domain-like"/>
    <property type="match status" value="1"/>
</dbReference>
<dbReference type="InterPro" id="IPR010918">
    <property type="entry name" value="PurM-like_C_dom"/>
</dbReference>
<keyword evidence="8 9" id="KW-0711">Selenium</keyword>
<comment type="subunit">
    <text evidence="9">Homodimer.</text>
</comment>
<comment type="cofactor">
    <cofactor evidence="9">
        <name>Mg(2+)</name>
        <dbReference type="ChEBI" id="CHEBI:18420"/>
    </cofactor>
    <text evidence="9">Binds 1 Mg(2+) ion per monomer.</text>
</comment>
<evidence type="ECO:0000313" key="12">
    <source>
        <dbReference type="EMBL" id="MCX2525218.1"/>
    </source>
</evidence>
<protein>
    <recommendedName>
        <fullName evidence="9">Selenide, water dikinase</fullName>
        <ecNumber evidence="9">2.7.9.3</ecNumber>
    </recommendedName>
    <alternativeName>
        <fullName evidence="9">Selenium donor protein</fullName>
    </alternativeName>
    <alternativeName>
        <fullName evidence="9">Selenophosphate synthase</fullName>
    </alternativeName>
</protein>
<dbReference type="InterPro" id="IPR016188">
    <property type="entry name" value="PurM-like_N"/>
</dbReference>
<feature type="binding site" description="in other chain" evidence="9">
    <location>
        <position position="89"/>
    </location>
    <ligand>
        <name>ATP</name>
        <dbReference type="ChEBI" id="CHEBI:30616"/>
        <note>ligand shared between dimeric partners</note>
    </ligand>
</feature>
<feature type="binding site" description="in other chain" evidence="9">
    <location>
        <begin position="46"/>
        <end position="48"/>
    </location>
    <ligand>
        <name>ATP</name>
        <dbReference type="ChEBI" id="CHEBI:30616"/>
        <note>ligand shared between dimeric partners</note>
    </ligand>
</feature>
<feature type="domain" description="PurM-like C-terminal" evidence="11">
    <location>
        <begin position="167"/>
        <end position="338"/>
    </location>
</feature>
<accession>A0AA42CYH5</accession>
<feature type="site" description="Important for catalytic activity" evidence="9">
    <location>
        <position position="18"/>
    </location>
</feature>
<proteinExistence type="inferred from homology"/>
<keyword evidence="4 9" id="KW-0547">Nucleotide-binding</keyword>
<comment type="caution">
    <text evidence="9">Lacks conserved residue(s) required for the propagation of feature annotation.</text>
</comment>
<evidence type="ECO:0000256" key="3">
    <source>
        <dbReference type="ARBA" id="ARBA00022723"/>
    </source>
</evidence>
<feature type="binding site" evidence="9">
    <location>
        <position position="225"/>
    </location>
    <ligand>
        <name>Mg(2+)</name>
        <dbReference type="ChEBI" id="CHEBI:18420"/>
    </ligand>
</feature>
<evidence type="ECO:0000256" key="6">
    <source>
        <dbReference type="ARBA" id="ARBA00022840"/>
    </source>
</evidence>
<keyword evidence="7 9" id="KW-0460">Magnesium</keyword>
<dbReference type="GO" id="GO:0000287">
    <property type="term" value="F:magnesium ion binding"/>
    <property type="evidence" value="ECO:0007669"/>
    <property type="project" value="UniProtKB-UniRule"/>
</dbReference>
<dbReference type="Proteomes" id="UP001165678">
    <property type="component" value="Unassembled WGS sequence"/>
</dbReference>
<evidence type="ECO:0000256" key="5">
    <source>
        <dbReference type="ARBA" id="ARBA00022777"/>
    </source>
</evidence>
<feature type="domain" description="PurM-like N-terminal" evidence="10">
    <location>
        <begin position="48"/>
        <end position="155"/>
    </location>
</feature>
<feature type="binding site" description="in other chain" evidence="9">
    <location>
        <position position="66"/>
    </location>
    <ligand>
        <name>ATP</name>
        <dbReference type="ChEBI" id="CHEBI:30616"/>
        <note>ligand shared between dimeric partners</note>
    </ligand>
</feature>
<dbReference type="AlphaFoldDB" id="A0AA42CYH5"/>
<evidence type="ECO:0000256" key="4">
    <source>
        <dbReference type="ARBA" id="ARBA00022741"/>
    </source>
</evidence>
<feature type="binding site" evidence="9">
    <location>
        <position position="89"/>
    </location>
    <ligand>
        <name>Mg(2+)</name>
        <dbReference type="ChEBI" id="CHEBI:18420"/>
    </ligand>
</feature>
<comment type="catalytic activity">
    <reaction evidence="9">
        <text>hydrogenselenide + ATP + H2O = selenophosphate + AMP + phosphate + 2 H(+)</text>
        <dbReference type="Rhea" id="RHEA:18737"/>
        <dbReference type="ChEBI" id="CHEBI:15377"/>
        <dbReference type="ChEBI" id="CHEBI:15378"/>
        <dbReference type="ChEBI" id="CHEBI:16144"/>
        <dbReference type="ChEBI" id="CHEBI:29317"/>
        <dbReference type="ChEBI" id="CHEBI:30616"/>
        <dbReference type="ChEBI" id="CHEBI:43474"/>
        <dbReference type="ChEBI" id="CHEBI:456215"/>
        <dbReference type="EC" id="2.7.9.3"/>
    </reaction>
</comment>
<evidence type="ECO:0000259" key="11">
    <source>
        <dbReference type="Pfam" id="PF02769"/>
    </source>
</evidence>
<dbReference type="PANTHER" id="PTHR10256">
    <property type="entry name" value="SELENIDE, WATER DIKINASE"/>
    <property type="match status" value="1"/>
</dbReference>
<keyword evidence="13" id="KW-1185">Reference proteome</keyword>
<dbReference type="GO" id="GO:0005737">
    <property type="term" value="C:cytoplasm"/>
    <property type="evidence" value="ECO:0007669"/>
    <property type="project" value="TreeGrafter"/>
</dbReference>
<reference evidence="12" key="1">
    <citation type="submission" date="2022-11" db="EMBL/GenBank/DDBJ databases">
        <title>Larsenimonas rhizosphaerae sp. nov., isolated from a tidal mudflat.</title>
        <authorList>
            <person name="Lee S.D."/>
            <person name="Kim I.S."/>
        </authorList>
    </citation>
    <scope>NUCLEOTIDE SEQUENCE</scope>
    <source>
        <strain evidence="12">GH2-1</strain>
    </source>
</reference>
<dbReference type="NCBIfam" id="NF002098">
    <property type="entry name" value="PRK00943.1"/>
    <property type="match status" value="1"/>
</dbReference>
<dbReference type="Pfam" id="PF00586">
    <property type="entry name" value="AIRS"/>
    <property type="match status" value="1"/>
</dbReference>
<evidence type="ECO:0000256" key="8">
    <source>
        <dbReference type="ARBA" id="ARBA00023266"/>
    </source>
</evidence>
<dbReference type="Pfam" id="PF02769">
    <property type="entry name" value="AIRS_C"/>
    <property type="match status" value="1"/>
</dbReference>
<dbReference type="NCBIfam" id="TIGR00476">
    <property type="entry name" value="selD"/>
    <property type="match status" value="1"/>
</dbReference>
<dbReference type="RefSeq" id="WP_250938439.1">
    <property type="nucleotide sequence ID" value="NZ_JAMLJK010000002.1"/>
</dbReference>
<dbReference type="GO" id="GO:0005524">
    <property type="term" value="F:ATP binding"/>
    <property type="evidence" value="ECO:0007669"/>
    <property type="project" value="UniProtKB-UniRule"/>
</dbReference>
<feature type="binding site" description="in other chain" evidence="9">
    <location>
        <position position="18"/>
    </location>
    <ligand>
        <name>ATP</name>
        <dbReference type="ChEBI" id="CHEBI:30616"/>
        <note>ligand shared between dimeric partners</note>
    </ligand>
</feature>
<comment type="caution">
    <text evidence="12">The sequence shown here is derived from an EMBL/GenBank/DDBJ whole genome shotgun (WGS) entry which is preliminary data.</text>
</comment>
<dbReference type="InterPro" id="IPR023061">
    <property type="entry name" value="SelD_I"/>
</dbReference>
<dbReference type="HAMAP" id="MF_00625">
    <property type="entry name" value="SelD"/>
    <property type="match status" value="1"/>
</dbReference>
<dbReference type="InterPro" id="IPR004536">
    <property type="entry name" value="SPS/SelD"/>
</dbReference>
<evidence type="ECO:0000256" key="2">
    <source>
        <dbReference type="ARBA" id="ARBA00022679"/>
    </source>
</evidence>
<evidence type="ECO:0000256" key="9">
    <source>
        <dbReference type="HAMAP-Rule" id="MF_00625"/>
    </source>
</evidence>
<comment type="similarity">
    <text evidence="1 9">Belongs to the selenophosphate synthase 1 family. Class I subfamily.</text>
</comment>
<dbReference type="EC" id="2.7.9.3" evidence="9"/>
<evidence type="ECO:0000313" key="13">
    <source>
        <dbReference type="Proteomes" id="UP001165678"/>
    </source>
</evidence>
<dbReference type="PANTHER" id="PTHR10256:SF0">
    <property type="entry name" value="INACTIVE SELENIDE, WATER DIKINASE-LIKE PROTEIN-RELATED"/>
    <property type="match status" value="1"/>
</dbReference>
<organism evidence="12 13">
    <name type="scientific">Larsenimonas rhizosphaerae</name>
    <dbReference type="NCBI Taxonomy" id="2944682"/>
    <lineage>
        <taxon>Bacteria</taxon>
        <taxon>Pseudomonadati</taxon>
        <taxon>Pseudomonadota</taxon>
        <taxon>Gammaproteobacteria</taxon>
        <taxon>Oceanospirillales</taxon>
        <taxon>Halomonadaceae</taxon>
        <taxon>Larsenimonas</taxon>
    </lineage>
</organism>
<dbReference type="InterPro" id="IPR036676">
    <property type="entry name" value="PurM-like_C_sf"/>
</dbReference>
<name>A0AA42CYH5_9GAMM</name>
<dbReference type="GO" id="GO:0004756">
    <property type="term" value="F:selenide, water dikinase activity"/>
    <property type="evidence" value="ECO:0007669"/>
    <property type="project" value="UniProtKB-UniRule"/>
</dbReference>
<feature type="binding site" evidence="9">
    <location>
        <begin position="137"/>
        <end position="139"/>
    </location>
    <ligand>
        <name>ATP</name>
        <dbReference type="ChEBI" id="CHEBI:30616"/>
        <note>ligand shared between dimeric partners</note>
    </ligand>
</feature>
<dbReference type="GO" id="GO:0016260">
    <property type="term" value="P:selenocysteine biosynthetic process"/>
    <property type="evidence" value="ECO:0007669"/>
    <property type="project" value="InterPro"/>
</dbReference>
<dbReference type="CDD" id="cd02195">
    <property type="entry name" value="SelD"/>
    <property type="match status" value="1"/>
</dbReference>
<evidence type="ECO:0000256" key="1">
    <source>
        <dbReference type="ARBA" id="ARBA00008026"/>
    </source>
</evidence>
<dbReference type="FunFam" id="3.90.650.10:FF:000004">
    <property type="entry name" value="Selenide, water dikinase"/>
    <property type="match status" value="1"/>
</dbReference>
<keyword evidence="5 9" id="KW-0418">Kinase</keyword>
<gene>
    <name evidence="9 12" type="primary">selD</name>
    <name evidence="12" type="ORF">OQ287_13310</name>
</gene>
<feature type="binding site" evidence="9">
    <location>
        <position position="49"/>
    </location>
    <ligand>
        <name>Mg(2+)</name>
        <dbReference type="ChEBI" id="CHEBI:18420"/>
    </ligand>
</feature>
<keyword evidence="6 9" id="KW-0067">ATP-binding</keyword>
<evidence type="ECO:0000259" key="10">
    <source>
        <dbReference type="Pfam" id="PF00586"/>
    </source>
</evidence>
<dbReference type="PIRSF" id="PIRSF036407">
    <property type="entry name" value="Selenphspht_syn"/>
    <property type="match status" value="1"/>
</dbReference>
<keyword evidence="3 9" id="KW-0479">Metal-binding</keyword>
<dbReference type="InterPro" id="IPR036921">
    <property type="entry name" value="PurM-like_N_sf"/>
</dbReference>
<dbReference type="Gene3D" id="3.90.650.10">
    <property type="entry name" value="PurM-like C-terminal domain"/>
    <property type="match status" value="1"/>
</dbReference>
<evidence type="ECO:0000256" key="7">
    <source>
        <dbReference type="ARBA" id="ARBA00022842"/>
    </source>
</evidence>
<dbReference type="Gene3D" id="3.30.1330.10">
    <property type="entry name" value="PurM-like, N-terminal domain"/>
    <property type="match status" value="1"/>
</dbReference>
<sequence>MTSIRLTQYSRHAGSDCKVASDVLDSILANAGPGAINNRLVVGNQDHEDAAVYDLGNGQGLISTTDFFMPMVDDPFDFGRVAATNAMSDVFAMGGKPFMALGILGWPVDVLPARAAGDVVAGAQAVCRELGVALAGGHSIDTSEPMFGLAVSGMVPLEHMKRNIGARPGDKLYLTKPIGVGLLNEAGRKGKLDPEHHGFATETMLRPNVIGAALSRIKGVNAMTDVSGFGLAGHLYEMCHGSGVHARIEFSRIGRLRVAEGYRRQGLVPESTARNFKALGSALHPMDDAHWQWLCDPQTSGGLLIAVDPAWDDDVERAGREFGLTLTPFGECTAARDNEPVLRVMG</sequence>
<comment type="function">
    <text evidence="9">Synthesizes selenophosphate from selenide and ATP.</text>
</comment>